<name>A0A2P2PS62_RHIMU</name>
<evidence type="ECO:0000313" key="1">
    <source>
        <dbReference type="EMBL" id="MBX57489.1"/>
    </source>
</evidence>
<accession>A0A2P2PS62</accession>
<proteinExistence type="predicted"/>
<protein>
    <submittedName>
        <fullName evidence="1">Uncharacterized protein</fullName>
    </submittedName>
</protein>
<dbReference type="EMBL" id="GGEC01077005">
    <property type="protein sequence ID" value="MBX57489.1"/>
    <property type="molecule type" value="Transcribed_RNA"/>
</dbReference>
<organism evidence="1">
    <name type="scientific">Rhizophora mucronata</name>
    <name type="common">Asiatic mangrove</name>
    <dbReference type="NCBI Taxonomy" id="61149"/>
    <lineage>
        <taxon>Eukaryota</taxon>
        <taxon>Viridiplantae</taxon>
        <taxon>Streptophyta</taxon>
        <taxon>Embryophyta</taxon>
        <taxon>Tracheophyta</taxon>
        <taxon>Spermatophyta</taxon>
        <taxon>Magnoliopsida</taxon>
        <taxon>eudicotyledons</taxon>
        <taxon>Gunneridae</taxon>
        <taxon>Pentapetalae</taxon>
        <taxon>rosids</taxon>
        <taxon>fabids</taxon>
        <taxon>Malpighiales</taxon>
        <taxon>Rhizophoraceae</taxon>
        <taxon>Rhizophora</taxon>
    </lineage>
</organism>
<dbReference type="AlphaFoldDB" id="A0A2P2PS62"/>
<sequence>MPCSNDKNNRVHFCTMQEKKK</sequence>
<reference evidence="1" key="1">
    <citation type="submission" date="2018-02" db="EMBL/GenBank/DDBJ databases">
        <title>Rhizophora mucronata_Transcriptome.</title>
        <authorList>
            <person name="Meera S.P."/>
            <person name="Sreeshan A."/>
            <person name="Augustine A."/>
        </authorList>
    </citation>
    <scope>NUCLEOTIDE SEQUENCE</scope>
    <source>
        <tissue evidence="1">Leaf</tissue>
    </source>
</reference>